<keyword evidence="9" id="KW-0732">Signal</keyword>
<dbReference type="InterPro" id="IPR007312">
    <property type="entry name" value="Phosphoesterase"/>
</dbReference>
<comment type="catalytic activity">
    <reaction evidence="7">
        <text>a 1,2-diacyl-sn-glycero-3-phosphocholine + H2O = phosphocholine + a 1,2-diacyl-sn-glycerol + H(+)</text>
        <dbReference type="Rhea" id="RHEA:10604"/>
        <dbReference type="ChEBI" id="CHEBI:15377"/>
        <dbReference type="ChEBI" id="CHEBI:15378"/>
        <dbReference type="ChEBI" id="CHEBI:17815"/>
        <dbReference type="ChEBI" id="CHEBI:57643"/>
        <dbReference type="ChEBI" id="CHEBI:295975"/>
        <dbReference type="EC" id="3.1.4.3"/>
    </reaction>
    <physiologicalReaction direction="left-to-right" evidence="7">
        <dbReference type="Rhea" id="RHEA:10605"/>
    </physiologicalReaction>
</comment>
<dbReference type="EC" id="3.1.4.3" evidence="3"/>
<dbReference type="GO" id="GO:0034480">
    <property type="term" value="F:phosphatidylcholine phospholipase C activity"/>
    <property type="evidence" value="ECO:0007669"/>
    <property type="project" value="UniProtKB-EC"/>
</dbReference>
<accession>A0A561BVT4</accession>
<evidence type="ECO:0000256" key="1">
    <source>
        <dbReference type="ARBA" id="ARBA00004191"/>
    </source>
</evidence>
<evidence type="ECO:0000256" key="7">
    <source>
        <dbReference type="ARBA" id="ARBA00048421"/>
    </source>
</evidence>
<feature type="signal peptide" evidence="9">
    <location>
        <begin position="1"/>
        <end position="33"/>
    </location>
</feature>
<keyword evidence="6" id="KW-0843">Virulence</keyword>
<dbReference type="RefSeq" id="WP_202880678.1">
    <property type="nucleotide sequence ID" value="NZ_VIVK01000001.1"/>
</dbReference>
<keyword evidence="4" id="KW-0964">Secreted</keyword>
<gene>
    <name evidence="10" type="ORF">FB561_4008</name>
</gene>
<evidence type="ECO:0000256" key="4">
    <source>
        <dbReference type="ARBA" id="ARBA00022512"/>
    </source>
</evidence>
<evidence type="ECO:0000256" key="5">
    <source>
        <dbReference type="ARBA" id="ARBA00022801"/>
    </source>
</evidence>
<name>A0A561BVT4_9ACTN</name>
<comment type="similarity">
    <text evidence="2">Belongs to the bacterial phospholipase C family.</text>
</comment>
<dbReference type="EMBL" id="VIVK01000001">
    <property type="protein sequence ID" value="TWD82862.1"/>
    <property type="molecule type" value="Genomic_DNA"/>
</dbReference>
<feature type="chain" id="PRO_5021882681" description="phospholipase C" evidence="9">
    <location>
        <begin position="34"/>
        <end position="504"/>
    </location>
</feature>
<dbReference type="Pfam" id="PF04185">
    <property type="entry name" value="Phosphoesterase"/>
    <property type="match status" value="1"/>
</dbReference>
<evidence type="ECO:0000256" key="6">
    <source>
        <dbReference type="ARBA" id="ARBA00023026"/>
    </source>
</evidence>
<evidence type="ECO:0000256" key="9">
    <source>
        <dbReference type="SAM" id="SignalP"/>
    </source>
</evidence>
<evidence type="ECO:0000256" key="8">
    <source>
        <dbReference type="SAM" id="MobiDB-lite"/>
    </source>
</evidence>
<reference evidence="10 11" key="1">
    <citation type="submission" date="2019-06" db="EMBL/GenBank/DDBJ databases">
        <title>Sequencing the genomes of 1000 actinobacteria strains.</title>
        <authorList>
            <person name="Klenk H.-P."/>
        </authorList>
    </citation>
    <scope>NUCLEOTIDE SEQUENCE [LARGE SCALE GENOMIC DNA]</scope>
    <source>
        <strain evidence="10 11">DSM 24683</strain>
    </source>
</reference>
<dbReference type="PANTHER" id="PTHR31956">
    <property type="entry name" value="NON-SPECIFIC PHOSPHOLIPASE C4-RELATED"/>
    <property type="match status" value="1"/>
</dbReference>
<evidence type="ECO:0000313" key="10">
    <source>
        <dbReference type="EMBL" id="TWD82862.1"/>
    </source>
</evidence>
<dbReference type="Proteomes" id="UP000318380">
    <property type="component" value="Unassembled WGS sequence"/>
</dbReference>
<comment type="subcellular location">
    <subcellularLocation>
        <location evidence="1">Secreted</location>
        <location evidence="1">Cell wall</location>
    </subcellularLocation>
</comment>
<dbReference type="InterPro" id="IPR006311">
    <property type="entry name" value="TAT_signal"/>
</dbReference>
<dbReference type="PANTHER" id="PTHR31956:SF1">
    <property type="entry name" value="NON-SPECIFIC PHOSPHOLIPASE C1"/>
    <property type="match status" value="1"/>
</dbReference>
<organism evidence="10 11">
    <name type="scientific">Kribbella amoyensis</name>
    <dbReference type="NCBI Taxonomy" id="996641"/>
    <lineage>
        <taxon>Bacteria</taxon>
        <taxon>Bacillati</taxon>
        <taxon>Actinomycetota</taxon>
        <taxon>Actinomycetes</taxon>
        <taxon>Propionibacteriales</taxon>
        <taxon>Kribbellaceae</taxon>
        <taxon>Kribbella</taxon>
    </lineage>
</organism>
<proteinExistence type="inferred from homology"/>
<evidence type="ECO:0000256" key="3">
    <source>
        <dbReference type="ARBA" id="ARBA00012018"/>
    </source>
</evidence>
<dbReference type="AlphaFoldDB" id="A0A561BVT4"/>
<sequence>MTDESQASRGTTFTRRRLLGSAAAAGGAGMALAALAPNVEKALASPPPSKQPSLRDVEHVVLLMQENRSFDHYFGAMSGVAGFSDPDAIRLPTGRNVFYQPTDKNPDGYQLPFHLDSRTTSALGMPSAGAYAWDPSHMAWNGGRMDQWMPASYRYISGDQSRIPLLMGYFKEQDIPFHWALADAFTICDSYHCSILGSTTPNRVMWETGTVDPEGERGGPVLTNAMNVNSWRTYAENLTDAGVSWKFYWEDGGMKSQAYPYFKGFREAAPNSPLYLNTRTPAAAGQFEYDAVNDRLPRVSWLFPPVAANEHPNQGTPAAGAQYIASKIDAIAANPDVWAKTVFLLVWDENGGMFDHVPPPTAPAGTPGESTELTSPGGVHGAGLPLGAGFRVPCIVVSPWTAGGWVCSELFDHTSHLRFLERVTGVECTNISPWRRRTFGDMTSALRFRGRPAEPPTMPSTTGQLRLAEYEVANLPAPVARRDHQTPPSQAPGRRPTTPPPGRR</sequence>
<keyword evidence="5" id="KW-0378">Hydrolase</keyword>
<keyword evidence="11" id="KW-1185">Reference proteome</keyword>
<protein>
    <recommendedName>
        <fullName evidence="3">phospholipase C</fullName>
        <ecNumber evidence="3">3.1.4.3</ecNumber>
    </recommendedName>
</protein>
<dbReference type="Gene3D" id="3.40.720.10">
    <property type="entry name" value="Alkaline Phosphatase, subunit A"/>
    <property type="match status" value="1"/>
</dbReference>
<feature type="region of interest" description="Disordered" evidence="8">
    <location>
        <begin position="474"/>
        <end position="504"/>
    </location>
</feature>
<comment type="caution">
    <text evidence="10">The sequence shown here is derived from an EMBL/GenBank/DDBJ whole genome shotgun (WGS) entry which is preliminary data.</text>
</comment>
<dbReference type="InterPro" id="IPR017850">
    <property type="entry name" value="Alkaline_phosphatase_core_sf"/>
</dbReference>
<evidence type="ECO:0000256" key="2">
    <source>
        <dbReference type="ARBA" id="ARBA00009717"/>
    </source>
</evidence>
<dbReference type="PROSITE" id="PS51318">
    <property type="entry name" value="TAT"/>
    <property type="match status" value="1"/>
</dbReference>
<keyword evidence="4" id="KW-0134">Cell wall</keyword>
<evidence type="ECO:0000313" key="11">
    <source>
        <dbReference type="Proteomes" id="UP000318380"/>
    </source>
</evidence>